<evidence type="ECO:0000313" key="2">
    <source>
        <dbReference type="EMBL" id="AWI06731.1"/>
    </source>
</evidence>
<gene>
    <name evidence="2" type="ORF">B9W14_20270</name>
</gene>
<feature type="domain" description="KAP NTPase" evidence="1">
    <location>
        <begin position="15"/>
        <end position="393"/>
    </location>
</feature>
<dbReference type="Proteomes" id="UP000244910">
    <property type="component" value="Chromosome"/>
</dbReference>
<dbReference type="PANTHER" id="PTHR22674:SF6">
    <property type="entry name" value="NTPASE KAP FAMILY P-LOOP DOMAIN-CONTAINING PROTEIN 1"/>
    <property type="match status" value="1"/>
</dbReference>
<dbReference type="Gene3D" id="3.40.50.300">
    <property type="entry name" value="P-loop containing nucleotide triphosphate hydrolases"/>
    <property type="match status" value="1"/>
</dbReference>
<sequence>MWLDRESEVDLLAYSPFAELITNIASNERLNPLTIGLLGSWGVGKSTLLKLVDENIKQIDPTHEKIVCISLNSWMFEGYDDAKSAIMESLLRALLDNQPSFEKLKEEVKNLIKRIDLIRLGSTAIKHGVPLVMSYINPAVATITAAQYLTGDKRKELIEDLKKVWKEKKSDDNTTVENIRLFRKEFEGLIKKSEINNLVVMIDDLDRCTPDRVIETLEAVKLFLSVPRTTFIIAIDTQVIKYSVEKKYPKISEDTIRFSDNYIEKIIQLPINIPELSETDIKNYLLLLICELFFKASTKDDDKKIKVENQLSVLLNKVKEKSVFINGIKIDLDFIKNCFDKYDKELFRDDSVEEFENIFKIISGTSEVISSTLKGNPRQAKRFLNTFLIRKNLAEIYYKADKSFDYSILAKLMALEYIDDRLFKELYKWTITKNKAQVDISELKILTDIACNNKDFPEEYRKWSDKKIIKWLKSDPVDVYKKDLSKYFYLTRESLDINVSISDSLSKSELEIFNKIVQGKRATAFSKLIKELKDNSAIKYTKVLDAMIEKFQDEITVLDKIQYVYINYPDYRVEIKDCIKRIKPIDITPVSVISLNAMYRVNPSEFEDVIQIFREKGISEDVLMIICKHEGNDSSTVTTTKG</sequence>
<dbReference type="SUPFAM" id="SSF52540">
    <property type="entry name" value="P-loop containing nucleoside triphosphate hydrolases"/>
    <property type="match status" value="1"/>
</dbReference>
<dbReference type="EMBL" id="CP020953">
    <property type="protein sequence ID" value="AWI06731.1"/>
    <property type="molecule type" value="Genomic_DNA"/>
</dbReference>
<reference evidence="3" key="1">
    <citation type="submission" date="2017-04" db="EMBL/GenBank/DDBJ databases">
        <authorList>
            <person name="Song Y."/>
            <person name="Cho B.-K."/>
        </authorList>
    </citation>
    <scope>NUCLEOTIDE SEQUENCE [LARGE SCALE GENOMIC DNA]</scope>
    <source>
        <strain evidence="3">SL1</strain>
    </source>
</reference>
<dbReference type="Pfam" id="PF07693">
    <property type="entry name" value="KAP_NTPase"/>
    <property type="match status" value="1"/>
</dbReference>
<keyword evidence="3" id="KW-1185">Reference proteome</keyword>
<proteinExistence type="predicted"/>
<evidence type="ECO:0000259" key="1">
    <source>
        <dbReference type="Pfam" id="PF07693"/>
    </source>
</evidence>
<evidence type="ECO:0000313" key="3">
    <source>
        <dbReference type="Proteomes" id="UP000244910"/>
    </source>
</evidence>
<dbReference type="OrthoDB" id="88903at2"/>
<dbReference type="InterPro" id="IPR027417">
    <property type="entry name" value="P-loop_NTPase"/>
</dbReference>
<dbReference type="RefSeq" id="WP_032077338.1">
    <property type="nucleotide sequence ID" value="NZ_CP020953.1"/>
</dbReference>
<dbReference type="InterPro" id="IPR052754">
    <property type="entry name" value="NTPase_KAP_P-loop"/>
</dbReference>
<name>A0A2U8DW97_9CLOT</name>
<dbReference type="PANTHER" id="PTHR22674">
    <property type="entry name" value="NTPASE, KAP FAMILY P-LOOP DOMAIN-CONTAINING 1"/>
    <property type="match status" value="1"/>
</dbReference>
<dbReference type="KEGG" id="cdrk:B9W14_20270"/>
<organism evidence="2 3">
    <name type="scientific">Clostridium drakei</name>
    <dbReference type="NCBI Taxonomy" id="332101"/>
    <lineage>
        <taxon>Bacteria</taxon>
        <taxon>Bacillati</taxon>
        <taxon>Bacillota</taxon>
        <taxon>Clostridia</taxon>
        <taxon>Eubacteriales</taxon>
        <taxon>Clostridiaceae</taxon>
        <taxon>Clostridium</taxon>
    </lineage>
</organism>
<protein>
    <recommendedName>
        <fullName evidence="1">KAP NTPase domain-containing protein</fullName>
    </recommendedName>
</protein>
<dbReference type="AlphaFoldDB" id="A0A2U8DW97"/>
<accession>A0A2U8DW97</accession>
<dbReference type="InterPro" id="IPR011646">
    <property type="entry name" value="KAP_P-loop"/>
</dbReference>